<organism evidence="1 2">
    <name type="scientific">Mesorhizobium loti R88b</name>
    <dbReference type="NCBI Taxonomy" id="935548"/>
    <lineage>
        <taxon>Bacteria</taxon>
        <taxon>Pseudomonadati</taxon>
        <taxon>Pseudomonadota</taxon>
        <taxon>Alphaproteobacteria</taxon>
        <taxon>Hyphomicrobiales</taxon>
        <taxon>Phyllobacteriaceae</taxon>
        <taxon>Mesorhizobium</taxon>
    </lineage>
</organism>
<evidence type="ECO:0000313" key="1">
    <source>
        <dbReference type="EMBL" id="QKD02960.1"/>
    </source>
</evidence>
<dbReference type="EMBL" id="CP033367">
    <property type="protein sequence ID" value="QKD02960.1"/>
    <property type="molecule type" value="Genomic_DNA"/>
</dbReference>
<proteinExistence type="predicted"/>
<accession>A0A6M7WGG9</accession>
<evidence type="ECO:0000313" key="2">
    <source>
        <dbReference type="Proteomes" id="UP000503017"/>
    </source>
</evidence>
<dbReference type="RefSeq" id="WP_027029925.1">
    <property type="nucleotide sequence ID" value="NZ_CP033367.1"/>
</dbReference>
<name>A0A6M7WGG9_RHILI</name>
<gene>
    <name evidence="1" type="ORF">EB235_16820</name>
</gene>
<reference evidence="1 2" key="1">
    <citation type="submission" date="2018-10" db="EMBL/GenBank/DDBJ databases">
        <authorList>
            <person name="Perry B.J."/>
            <person name="Sullivan J.T."/>
            <person name="Murphy R.J.T."/>
            <person name="Ramsay J.P."/>
            <person name="Ronson C.W."/>
        </authorList>
    </citation>
    <scope>NUCLEOTIDE SEQUENCE [LARGE SCALE GENOMIC DNA]</scope>
    <source>
        <strain evidence="1 2">R88b</strain>
    </source>
</reference>
<dbReference type="Proteomes" id="UP000503017">
    <property type="component" value="Chromosome"/>
</dbReference>
<dbReference type="AlphaFoldDB" id="A0A6M7WGG9"/>
<protein>
    <submittedName>
        <fullName evidence="1">Uncharacterized protein</fullName>
    </submittedName>
</protein>
<sequence>MQPDERLQRLIDDCYAAFALYPRPLAMHASPLRDPVALLKTLSSAPLRELTGEQIGPYAGYALTTVGDVDDYKHFLPRILEQAVYEPQWMGTDPPIIAQRLKRGKWLEWPVNEQAGIRALFAGAWSQALQQDPDEEEADSWICGTACLDLDLEAMMEKWLAAPSINASLQLANFVQTGARFVFENDTAERAFWSYVDEVKIHQMRRWLLGQPVHQLLLTARGRTPPSRLWLVEKALEGLADFRPARLQ</sequence>